<sequence length="228" mass="25453">MTRHGDARAANGHPPIYRIDLSLPPRERYVELSRLYRDELHSLTDLFDELVEAFLPNVPVKFIRGLARLALRRLFTTEETEEIRGISQAAGVDMYLLVAFNVLLDVLMGCTSGGVRVKAEDSSHTKMLHFRTLDWGMDALRKLIVQLEYVSSPDTDEILATSITYVGFVGVLTAVRKGLSVPSRHSSVSASYLKQPLDIFPSAVIARCRGGAGRAIILLAFVPQMRRR</sequence>
<evidence type="ECO:0000259" key="2">
    <source>
        <dbReference type="Pfam" id="PF15508"/>
    </source>
</evidence>
<dbReference type="PANTHER" id="PTHR28583">
    <property type="entry name" value="ACID AMIDASE"/>
    <property type="match status" value="1"/>
</dbReference>
<protein>
    <recommendedName>
        <fullName evidence="1">ceramidase</fullName>
        <ecNumber evidence="1">3.5.1.23</ecNumber>
    </recommendedName>
</protein>
<evidence type="ECO:0000313" key="3">
    <source>
        <dbReference type="EMBL" id="KKA20118.1"/>
    </source>
</evidence>
<accession>A0A0F4YR80</accession>
<dbReference type="InterPro" id="IPR029130">
    <property type="entry name" value="Acid_ceramidase_N"/>
</dbReference>
<dbReference type="GeneID" id="25318216"/>
<reference evidence="3 4" key="1">
    <citation type="submission" date="2015-04" db="EMBL/GenBank/DDBJ databases">
        <authorList>
            <person name="Heijne W.H."/>
            <person name="Fedorova N.D."/>
            <person name="Nierman W.C."/>
            <person name="Vollebregt A.W."/>
            <person name="Zhao Z."/>
            <person name="Wu L."/>
            <person name="Kumar M."/>
            <person name="Stam H."/>
            <person name="van den Berg M.A."/>
            <person name="Pel H.J."/>
        </authorList>
    </citation>
    <scope>NUCLEOTIDE SEQUENCE [LARGE SCALE GENOMIC DNA]</scope>
    <source>
        <strain evidence="3 4">CBS 393.64</strain>
    </source>
</reference>
<evidence type="ECO:0000313" key="4">
    <source>
        <dbReference type="Proteomes" id="UP000053958"/>
    </source>
</evidence>
<dbReference type="GO" id="GO:0017040">
    <property type="term" value="F:N-acylsphingosine amidohydrolase activity"/>
    <property type="evidence" value="ECO:0007669"/>
    <property type="project" value="UniProtKB-EC"/>
</dbReference>
<keyword evidence="4" id="KW-1185">Reference proteome</keyword>
<feature type="domain" description="Acid ceramidase N-terminal" evidence="2">
    <location>
        <begin position="13"/>
        <end position="74"/>
    </location>
</feature>
<dbReference type="Pfam" id="PF15508">
    <property type="entry name" value="NAAA-beta"/>
    <property type="match status" value="1"/>
</dbReference>
<dbReference type="EC" id="3.5.1.23" evidence="1"/>
<dbReference type="STRING" id="1408163.A0A0F4YR80"/>
<name>A0A0F4YR80_RASE3</name>
<dbReference type="Proteomes" id="UP000053958">
    <property type="component" value="Unassembled WGS sequence"/>
</dbReference>
<gene>
    <name evidence="3" type="ORF">T310_5891</name>
</gene>
<dbReference type="EMBL" id="LASV01000287">
    <property type="protein sequence ID" value="KKA20118.1"/>
    <property type="molecule type" value="Genomic_DNA"/>
</dbReference>
<organism evidence="3 4">
    <name type="scientific">Rasamsonia emersonii (strain ATCC 16479 / CBS 393.64 / IMI 116815)</name>
    <dbReference type="NCBI Taxonomy" id="1408163"/>
    <lineage>
        <taxon>Eukaryota</taxon>
        <taxon>Fungi</taxon>
        <taxon>Dikarya</taxon>
        <taxon>Ascomycota</taxon>
        <taxon>Pezizomycotina</taxon>
        <taxon>Eurotiomycetes</taxon>
        <taxon>Eurotiomycetidae</taxon>
        <taxon>Eurotiales</taxon>
        <taxon>Trichocomaceae</taxon>
        <taxon>Rasamsonia</taxon>
    </lineage>
</organism>
<dbReference type="PANTHER" id="PTHR28583:SF1">
    <property type="entry name" value="ACID CERAMIDASE"/>
    <property type="match status" value="1"/>
</dbReference>
<dbReference type="RefSeq" id="XP_013326730.1">
    <property type="nucleotide sequence ID" value="XM_013471276.1"/>
</dbReference>
<proteinExistence type="predicted"/>
<dbReference type="OrthoDB" id="5273684at2759"/>
<dbReference type="AlphaFoldDB" id="A0A0F4YR80"/>
<comment type="caution">
    <text evidence="3">The sequence shown here is derived from an EMBL/GenBank/DDBJ whole genome shotgun (WGS) entry which is preliminary data.</text>
</comment>
<evidence type="ECO:0000256" key="1">
    <source>
        <dbReference type="ARBA" id="ARBA00011891"/>
    </source>
</evidence>